<dbReference type="PRINTS" id="PR00081">
    <property type="entry name" value="GDHRDH"/>
</dbReference>
<evidence type="ECO:0000313" key="2">
    <source>
        <dbReference type="EMBL" id="MBO0904713.1"/>
    </source>
</evidence>
<protein>
    <submittedName>
        <fullName evidence="2">SDR family oxidoreductase</fullName>
    </submittedName>
</protein>
<evidence type="ECO:0000256" key="1">
    <source>
        <dbReference type="ARBA" id="ARBA00006484"/>
    </source>
</evidence>
<dbReference type="PRINTS" id="PR00080">
    <property type="entry name" value="SDRFAMILY"/>
</dbReference>
<proteinExistence type="inferred from homology"/>
<organism evidence="2 3">
    <name type="scientific">Jiella sonneratiae</name>
    <dbReference type="NCBI Taxonomy" id="2816856"/>
    <lineage>
        <taxon>Bacteria</taxon>
        <taxon>Pseudomonadati</taxon>
        <taxon>Pseudomonadota</taxon>
        <taxon>Alphaproteobacteria</taxon>
        <taxon>Hyphomicrobiales</taxon>
        <taxon>Aurantimonadaceae</taxon>
        <taxon>Jiella</taxon>
    </lineage>
</organism>
<dbReference type="SUPFAM" id="SSF51735">
    <property type="entry name" value="NAD(P)-binding Rossmann-fold domains"/>
    <property type="match status" value="1"/>
</dbReference>
<dbReference type="Gene3D" id="3.40.50.720">
    <property type="entry name" value="NAD(P)-binding Rossmann-like Domain"/>
    <property type="match status" value="1"/>
</dbReference>
<sequence>MSHEQFQFAPGFRAVVIGGLGGIGAAIVRLLGELGAHVAATGVGEAEMAACGLVASKTLSLHVLDVTDDAAMRGFAAGFDGVDLLVNCAGILRRDAEFDLDVFRKVIDVNLTGTFSACLAFRAALAKKHGSIVNIASMNAYSGLPRIPAYCASKAGVVMLTKSLALAWANDPIRVNAVAPGFIETQINAEGRKELAHYQRIAGRTALGRWGQPEEIAGTVAFLAMPASAYVTGTVFAVDGGFLAG</sequence>
<dbReference type="EMBL" id="JAFMPY010000014">
    <property type="protein sequence ID" value="MBO0904713.1"/>
    <property type="molecule type" value="Genomic_DNA"/>
</dbReference>
<dbReference type="PANTHER" id="PTHR42760">
    <property type="entry name" value="SHORT-CHAIN DEHYDROGENASES/REDUCTASES FAMILY MEMBER"/>
    <property type="match status" value="1"/>
</dbReference>
<dbReference type="PANTHER" id="PTHR42760:SF123">
    <property type="entry name" value="OXIDOREDUCTASE"/>
    <property type="match status" value="1"/>
</dbReference>
<dbReference type="Proteomes" id="UP000664288">
    <property type="component" value="Unassembled WGS sequence"/>
</dbReference>
<accession>A0ABS3J4V6</accession>
<dbReference type="InterPro" id="IPR002347">
    <property type="entry name" value="SDR_fam"/>
</dbReference>
<name>A0ABS3J4V6_9HYPH</name>
<comment type="similarity">
    <text evidence="1">Belongs to the short-chain dehydrogenases/reductases (SDR) family.</text>
</comment>
<dbReference type="RefSeq" id="WP_207351360.1">
    <property type="nucleotide sequence ID" value="NZ_JAFMPY010000014.1"/>
</dbReference>
<evidence type="ECO:0000313" key="3">
    <source>
        <dbReference type="Proteomes" id="UP000664288"/>
    </source>
</evidence>
<reference evidence="2 3" key="1">
    <citation type="submission" date="2021-03" db="EMBL/GenBank/DDBJ databases">
        <title>Whole genome sequence of Jiella sp. MQZ13P-4.</title>
        <authorList>
            <person name="Tuo L."/>
        </authorList>
    </citation>
    <scope>NUCLEOTIDE SEQUENCE [LARGE SCALE GENOMIC DNA]</scope>
    <source>
        <strain evidence="2 3">MQZ13P-4</strain>
    </source>
</reference>
<gene>
    <name evidence="2" type="ORF">J1C47_13790</name>
</gene>
<keyword evidence="3" id="KW-1185">Reference proteome</keyword>
<dbReference type="InterPro" id="IPR036291">
    <property type="entry name" value="NAD(P)-bd_dom_sf"/>
</dbReference>
<comment type="caution">
    <text evidence="2">The sequence shown here is derived from an EMBL/GenBank/DDBJ whole genome shotgun (WGS) entry which is preliminary data.</text>
</comment>
<dbReference type="PROSITE" id="PS00061">
    <property type="entry name" value="ADH_SHORT"/>
    <property type="match status" value="1"/>
</dbReference>
<dbReference type="InterPro" id="IPR020904">
    <property type="entry name" value="Sc_DH/Rdtase_CS"/>
</dbReference>
<dbReference type="Pfam" id="PF13561">
    <property type="entry name" value="adh_short_C2"/>
    <property type="match status" value="1"/>
</dbReference>